<feature type="compositionally biased region" description="Basic and acidic residues" evidence="1">
    <location>
        <begin position="121"/>
        <end position="141"/>
    </location>
</feature>
<dbReference type="EMBL" id="CADCTU010000027">
    <property type="protein sequence ID" value="CAA9290992.1"/>
    <property type="molecule type" value="Genomic_DNA"/>
</dbReference>
<dbReference type="GO" id="GO:0006508">
    <property type="term" value="P:proteolysis"/>
    <property type="evidence" value="ECO:0007669"/>
    <property type="project" value="UniProtKB-KW"/>
</dbReference>
<evidence type="ECO:0000313" key="2">
    <source>
        <dbReference type="EMBL" id="CAA9290992.1"/>
    </source>
</evidence>
<feature type="compositionally biased region" description="Basic and acidic residues" evidence="1">
    <location>
        <begin position="9"/>
        <end position="41"/>
    </location>
</feature>
<gene>
    <name evidence="2" type="ORF">AVDCRST_MAG11-107</name>
</gene>
<feature type="compositionally biased region" description="Basic residues" evidence="1">
    <location>
        <begin position="196"/>
        <end position="222"/>
    </location>
</feature>
<evidence type="ECO:0000256" key="1">
    <source>
        <dbReference type="SAM" id="MobiDB-lite"/>
    </source>
</evidence>
<dbReference type="GO" id="GO:0005524">
    <property type="term" value="F:ATP binding"/>
    <property type="evidence" value="ECO:0007669"/>
    <property type="project" value="UniProtKB-KW"/>
</dbReference>
<name>A0A6J4JYG5_9BACT</name>
<feature type="non-terminal residue" evidence="2">
    <location>
        <position position="283"/>
    </location>
</feature>
<feature type="non-terminal residue" evidence="2">
    <location>
        <position position="1"/>
    </location>
</feature>
<dbReference type="AlphaFoldDB" id="A0A6J4JYG5"/>
<keyword evidence="2" id="KW-0645">Protease</keyword>
<keyword evidence="2" id="KW-0547">Nucleotide-binding</keyword>
<accession>A0A6J4JYG5</accession>
<feature type="compositionally biased region" description="Basic and acidic residues" evidence="1">
    <location>
        <begin position="85"/>
        <end position="99"/>
    </location>
</feature>
<organism evidence="2">
    <name type="scientific">uncultured Gemmatimonadaceae bacterium</name>
    <dbReference type="NCBI Taxonomy" id="246130"/>
    <lineage>
        <taxon>Bacteria</taxon>
        <taxon>Pseudomonadati</taxon>
        <taxon>Gemmatimonadota</taxon>
        <taxon>Gemmatimonadia</taxon>
        <taxon>Gemmatimonadales</taxon>
        <taxon>Gemmatimonadaceae</taxon>
        <taxon>environmental samples</taxon>
    </lineage>
</organism>
<feature type="compositionally biased region" description="Basic residues" evidence="1">
    <location>
        <begin position="100"/>
        <end position="117"/>
    </location>
</feature>
<feature type="compositionally biased region" description="Basic residues" evidence="1">
    <location>
        <begin position="74"/>
        <end position="84"/>
    </location>
</feature>
<protein>
    <submittedName>
        <fullName evidence="2">ATP-dependent hsl protease ATP-binding subunit HslU</fullName>
    </submittedName>
</protein>
<reference evidence="2" key="1">
    <citation type="submission" date="2020-02" db="EMBL/GenBank/DDBJ databases">
        <authorList>
            <person name="Meier V. D."/>
        </authorList>
    </citation>
    <scope>NUCLEOTIDE SEQUENCE</scope>
    <source>
        <strain evidence="2">AVDCRST_MAG11</strain>
    </source>
</reference>
<keyword evidence="2" id="KW-0067">ATP-binding</keyword>
<proteinExistence type="predicted"/>
<feature type="region of interest" description="Disordered" evidence="1">
    <location>
        <begin position="1"/>
        <end position="283"/>
    </location>
</feature>
<dbReference type="GO" id="GO:0008233">
    <property type="term" value="F:peptidase activity"/>
    <property type="evidence" value="ECO:0007669"/>
    <property type="project" value="UniProtKB-KW"/>
</dbReference>
<keyword evidence="2" id="KW-0378">Hydrolase</keyword>
<sequence>AGRAAGAPRGRDRGRPADAPDVRHDGVERRARGVRELHGDAPGDDAEAQEEAHGQGLRGAPHPLRAGDREARRPGRHHRRRARARREDGDHLPRRDRQDRRRARAGGRAGRVARGRAARPPADRRGLQRADQVRDGEDRPRALHRGRRLPRREAQRPDPRAAGALPDPRRAQVAHRGRLRPHHDGARERAHQAVRGARRGRGRGARLHRRRRRGARAHRGHRERPDGEHRRAAAPHGDDHAARGRALRAPRPRHRDRARRRRARPRPAEGDRRGRGPAEVHPL</sequence>
<feature type="compositionally biased region" description="Basic and acidic residues" evidence="1">
    <location>
        <begin position="223"/>
        <end position="242"/>
    </location>
</feature>
<feature type="compositionally biased region" description="Basic and acidic residues" evidence="1">
    <location>
        <begin position="182"/>
        <end position="191"/>
    </location>
</feature>
<feature type="compositionally biased region" description="Basic and acidic residues" evidence="1">
    <location>
        <begin position="266"/>
        <end position="283"/>
    </location>
</feature>
<feature type="compositionally biased region" description="Basic residues" evidence="1">
    <location>
        <begin position="172"/>
        <end position="181"/>
    </location>
</feature>
<feature type="compositionally biased region" description="Basic residues" evidence="1">
    <location>
        <begin position="243"/>
        <end position="265"/>
    </location>
</feature>